<gene>
    <name evidence="14" type="primary">folK</name>
    <name evidence="14" type="ORF">PAA8504_03046</name>
</gene>
<dbReference type="GO" id="GO:0016301">
    <property type="term" value="F:kinase activity"/>
    <property type="evidence" value="ECO:0007669"/>
    <property type="project" value="UniProtKB-KW"/>
</dbReference>
<dbReference type="InterPro" id="IPR035907">
    <property type="entry name" value="Hppk_sf"/>
</dbReference>
<evidence type="ECO:0000256" key="2">
    <source>
        <dbReference type="ARBA" id="ARBA00005810"/>
    </source>
</evidence>
<evidence type="ECO:0000256" key="12">
    <source>
        <dbReference type="ARBA" id="ARBA00033413"/>
    </source>
</evidence>
<evidence type="ECO:0000256" key="4">
    <source>
        <dbReference type="ARBA" id="ARBA00016218"/>
    </source>
</evidence>
<evidence type="ECO:0000256" key="1">
    <source>
        <dbReference type="ARBA" id="ARBA00005051"/>
    </source>
</evidence>
<evidence type="ECO:0000313" key="15">
    <source>
        <dbReference type="Proteomes" id="UP000244912"/>
    </source>
</evidence>
<evidence type="ECO:0000256" key="10">
    <source>
        <dbReference type="ARBA" id="ARBA00029409"/>
    </source>
</evidence>
<dbReference type="EC" id="2.7.6.3" evidence="3"/>
<evidence type="ECO:0000256" key="11">
    <source>
        <dbReference type="ARBA" id="ARBA00029766"/>
    </source>
</evidence>
<name>A0A2R8BYD8_9RHOB</name>
<keyword evidence="8" id="KW-0067">ATP-binding</keyword>
<keyword evidence="9" id="KW-0289">Folate biosynthesis</keyword>
<comment type="function">
    <text evidence="10">Catalyzes the transfer of pyrophosphate from adenosine triphosphate (ATP) to 6-hydroxymethyl-7,8-dihydropterin, an enzymatic step in folate biosynthesis pathway.</text>
</comment>
<dbReference type="Proteomes" id="UP000244912">
    <property type="component" value="Unassembled WGS sequence"/>
</dbReference>
<keyword evidence="7 14" id="KW-0418">Kinase</keyword>
<dbReference type="NCBIfam" id="TIGR01498">
    <property type="entry name" value="folK"/>
    <property type="match status" value="1"/>
</dbReference>
<evidence type="ECO:0000256" key="5">
    <source>
        <dbReference type="ARBA" id="ARBA00022679"/>
    </source>
</evidence>
<dbReference type="CDD" id="cd00483">
    <property type="entry name" value="HPPK"/>
    <property type="match status" value="1"/>
</dbReference>
<comment type="pathway">
    <text evidence="1">Cofactor biosynthesis; tetrahydrofolate biosynthesis; 2-amino-4-hydroxy-6-hydroxymethyl-7,8-dihydropteridine diphosphate from 7,8-dihydroneopterin triphosphate: step 4/4.</text>
</comment>
<dbReference type="AlphaFoldDB" id="A0A2R8BYD8"/>
<dbReference type="GO" id="GO:0003848">
    <property type="term" value="F:2-amino-4-hydroxy-6-hydroxymethyldihydropteridine diphosphokinase activity"/>
    <property type="evidence" value="ECO:0007669"/>
    <property type="project" value="UniProtKB-EC"/>
</dbReference>
<accession>A0A2R8BYD8</accession>
<dbReference type="UniPathway" id="UPA00077">
    <property type="reaction ID" value="UER00155"/>
</dbReference>
<keyword evidence="15" id="KW-1185">Reference proteome</keyword>
<evidence type="ECO:0000256" key="9">
    <source>
        <dbReference type="ARBA" id="ARBA00022909"/>
    </source>
</evidence>
<evidence type="ECO:0000256" key="8">
    <source>
        <dbReference type="ARBA" id="ARBA00022840"/>
    </source>
</evidence>
<dbReference type="RefSeq" id="WP_181375811.1">
    <property type="nucleotide sequence ID" value="NZ_ONZF01000007.1"/>
</dbReference>
<comment type="similarity">
    <text evidence="2">Belongs to the HPPK family.</text>
</comment>
<feature type="domain" description="7,8-dihydro-6-hydroxymethylpterin-pyrophosphokinase" evidence="13">
    <location>
        <begin position="104"/>
        <end position="115"/>
    </location>
</feature>
<protein>
    <recommendedName>
        <fullName evidence="4">2-amino-4-hydroxy-6-hydroxymethyldihydropteridine pyrophosphokinase</fullName>
        <ecNumber evidence="3">2.7.6.3</ecNumber>
    </recommendedName>
    <alternativeName>
        <fullName evidence="11">6-hydroxymethyl-7,8-dihydropterin pyrophosphokinase</fullName>
    </alternativeName>
    <alternativeName>
        <fullName evidence="12">7,8-dihydro-6-hydroxymethylpterin-pyrophosphokinase</fullName>
    </alternativeName>
</protein>
<evidence type="ECO:0000256" key="6">
    <source>
        <dbReference type="ARBA" id="ARBA00022741"/>
    </source>
</evidence>
<organism evidence="14 15">
    <name type="scientific">Palleronia abyssalis</name>
    <dbReference type="NCBI Taxonomy" id="1501240"/>
    <lineage>
        <taxon>Bacteria</taxon>
        <taxon>Pseudomonadati</taxon>
        <taxon>Pseudomonadota</taxon>
        <taxon>Alphaproteobacteria</taxon>
        <taxon>Rhodobacterales</taxon>
        <taxon>Roseobacteraceae</taxon>
        <taxon>Palleronia</taxon>
    </lineage>
</organism>
<dbReference type="EMBL" id="ONZF01000007">
    <property type="protein sequence ID" value="SPJ25197.1"/>
    <property type="molecule type" value="Genomic_DNA"/>
</dbReference>
<dbReference type="Pfam" id="PF01288">
    <property type="entry name" value="HPPK"/>
    <property type="match status" value="1"/>
</dbReference>
<evidence type="ECO:0000256" key="3">
    <source>
        <dbReference type="ARBA" id="ARBA00013253"/>
    </source>
</evidence>
<dbReference type="InterPro" id="IPR000550">
    <property type="entry name" value="Hppk"/>
</dbReference>
<dbReference type="PANTHER" id="PTHR43071:SF1">
    <property type="entry name" value="2-AMINO-4-HYDROXY-6-HYDROXYMETHYLDIHYDROPTERIDINE PYROPHOSPHOKINASE"/>
    <property type="match status" value="1"/>
</dbReference>
<evidence type="ECO:0000259" key="13">
    <source>
        <dbReference type="PROSITE" id="PS00794"/>
    </source>
</evidence>
<reference evidence="14 15" key="1">
    <citation type="submission" date="2018-03" db="EMBL/GenBank/DDBJ databases">
        <authorList>
            <person name="Keele B.F."/>
        </authorList>
    </citation>
    <scope>NUCLEOTIDE SEQUENCE [LARGE SCALE GENOMIC DNA]</scope>
    <source>
        <strain evidence="14 15">CECT 8504</strain>
    </source>
</reference>
<dbReference type="PANTHER" id="PTHR43071">
    <property type="entry name" value="2-AMINO-4-HYDROXY-6-HYDROXYMETHYLDIHYDROPTERIDINE PYROPHOSPHOKINASE"/>
    <property type="match status" value="1"/>
</dbReference>
<evidence type="ECO:0000313" key="14">
    <source>
        <dbReference type="EMBL" id="SPJ25197.1"/>
    </source>
</evidence>
<proteinExistence type="inferred from homology"/>
<sequence length="199" mass="21946">MFERQQDIRTDSSDFNGVVAFGANLPRKSAEPRQTVEEAVRALTDRDVAVLARSAIYSSPAVPPGSGPDFVNGVIGVQWAGDASSLLDVLHDVEAAFGRTRDARWAPRPLDLDLIAFGQSVLPDAETQDRWRNLAPDRQRIETPEMLILPHPRMQDRAFVLKPMADIASGWTHPRTGLTVVQHLENLDSSEVEAVEALE</sequence>
<dbReference type="SUPFAM" id="SSF55083">
    <property type="entry name" value="6-hydroxymethyl-7,8-dihydropterin pyrophosphokinase, HPPK"/>
    <property type="match status" value="1"/>
</dbReference>
<evidence type="ECO:0000256" key="7">
    <source>
        <dbReference type="ARBA" id="ARBA00022777"/>
    </source>
</evidence>
<keyword evidence="6" id="KW-0547">Nucleotide-binding</keyword>
<dbReference type="PROSITE" id="PS00794">
    <property type="entry name" value="HPPK"/>
    <property type="match status" value="1"/>
</dbReference>
<keyword evidence="5 14" id="KW-0808">Transferase</keyword>
<dbReference type="GO" id="GO:0046656">
    <property type="term" value="P:folic acid biosynthetic process"/>
    <property type="evidence" value="ECO:0007669"/>
    <property type="project" value="UniProtKB-KW"/>
</dbReference>
<dbReference type="GO" id="GO:0005524">
    <property type="term" value="F:ATP binding"/>
    <property type="evidence" value="ECO:0007669"/>
    <property type="project" value="UniProtKB-KW"/>
</dbReference>
<dbReference type="Gene3D" id="3.30.70.560">
    <property type="entry name" value="7,8-Dihydro-6-hydroxymethylpterin-pyrophosphokinase HPPK"/>
    <property type="match status" value="1"/>
</dbReference>
<dbReference type="GO" id="GO:0046654">
    <property type="term" value="P:tetrahydrofolate biosynthetic process"/>
    <property type="evidence" value="ECO:0007669"/>
    <property type="project" value="UniProtKB-UniPathway"/>
</dbReference>